<dbReference type="OrthoDB" id="9808814at2"/>
<dbReference type="InterPro" id="IPR036291">
    <property type="entry name" value="NAD(P)-bd_dom_sf"/>
</dbReference>
<evidence type="ECO:0008006" key="3">
    <source>
        <dbReference type="Google" id="ProtNLM"/>
    </source>
</evidence>
<gene>
    <name evidence="1" type="ORF">SAMN05216296_1600</name>
</gene>
<sequence>MAQTKRYLLTGASSGIGEALARQLASHAYDPVLAAQRIDTPLNRGMENRPLVIDVEVGAELIAKHIENRRGCAYVPGWPRALITPVLGLLPPRLLGKYF</sequence>
<dbReference type="SUPFAM" id="SSF51735">
    <property type="entry name" value="NAD(P)-binding Rossmann-fold domains"/>
    <property type="match status" value="1"/>
</dbReference>
<evidence type="ECO:0000313" key="2">
    <source>
        <dbReference type="Proteomes" id="UP000243232"/>
    </source>
</evidence>
<protein>
    <recommendedName>
        <fullName evidence="3">Short chain dehydrogenase</fullName>
    </recommendedName>
</protein>
<dbReference type="STRING" id="364197.SAMN05216296_1600"/>
<reference evidence="2" key="1">
    <citation type="submission" date="2016-10" db="EMBL/GenBank/DDBJ databases">
        <authorList>
            <person name="Varghese N."/>
            <person name="Submissions S."/>
        </authorList>
    </citation>
    <scope>NUCLEOTIDE SEQUENCE [LARGE SCALE GENOMIC DNA]</scope>
    <source>
        <strain evidence="2">DSM 17875</strain>
    </source>
</reference>
<keyword evidence="2" id="KW-1185">Reference proteome</keyword>
<dbReference type="AlphaFoldDB" id="A0A1H2FI52"/>
<dbReference type="Proteomes" id="UP000243232">
    <property type="component" value="Chromosome I"/>
</dbReference>
<name>A0A1H2FI52_9PSED</name>
<dbReference type="Gene3D" id="3.40.50.720">
    <property type="entry name" value="NAD(P)-binding Rossmann-like Domain"/>
    <property type="match status" value="1"/>
</dbReference>
<dbReference type="EMBL" id="LT629785">
    <property type="protein sequence ID" value="SDU07034.1"/>
    <property type="molecule type" value="Genomic_DNA"/>
</dbReference>
<organism evidence="1 2">
    <name type="scientific">Pseudomonas pohangensis</name>
    <dbReference type="NCBI Taxonomy" id="364197"/>
    <lineage>
        <taxon>Bacteria</taxon>
        <taxon>Pseudomonadati</taxon>
        <taxon>Pseudomonadota</taxon>
        <taxon>Gammaproteobacteria</taxon>
        <taxon>Pseudomonadales</taxon>
        <taxon>Pseudomonadaceae</taxon>
        <taxon>Pseudomonas</taxon>
    </lineage>
</organism>
<evidence type="ECO:0000313" key="1">
    <source>
        <dbReference type="EMBL" id="SDU07034.1"/>
    </source>
</evidence>
<proteinExistence type="predicted"/>
<accession>A0A1H2FI52</accession>
<dbReference type="RefSeq" id="WP_090194003.1">
    <property type="nucleotide sequence ID" value="NZ_LT629785.1"/>
</dbReference>